<evidence type="ECO:0000259" key="1">
    <source>
        <dbReference type="Pfam" id="PF04248"/>
    </source>
</evidence>
<keyword evidence="3" id="KW-1185">Reference proteome</keyword>
<evidence type="ECO:0000313" key="2">
    <source>
        <dbReference type="EMBL" id="QDT66941.1"/>
    </source>
</evidence>
<dbReference type="Pfam" id="PF04248">
    <property type="entry name" value="NTP_transf_9"/>
    <property type="match status" value="1"/>
</dbReference>
<proteinExistence type="predicted"/>
<dbReference type="PANTHER" id="PTHR34310">
    <property type="entry name" value="DUF427 DOMAIN PROTEIN (AFU_ORTHOLOGUE AFUA_3G02220)"/>
    <property type="match status" value="1"/>
</dbReference>
<protein>
    <recommendedName>
        <fullName evidence="1">DUF427 domain-containing protein</fullName>
    </recommendedName>
</protein>
<evidence type="ECO:0000313" key="3">
    <source>
        <dbReference type="Proteomes" id="UP000319976"/>
    </source>
</evidence>
<reference evidence="2 3" key="1">
    <citation type="submission" date="2019-02" db="EMBL/GenBank/DDBJ databases">
        <title>Deep-cultivation of Planctomycetes and their phenomic and genomic characterization uncovers novel biology.</title>
        <authorList>
            <person name="Wiegand S."/>
            <person name="Jogler M."/>
            <person name="Boedeker C."/>
            <person name="Pinto D."/>
            <person name="Vollmers J."/>
            <person name="Rivas-Marin E."/>
            <person name="Kohn T."/>
            <person name="Peeters S.H."/>
            <person name="Heuer A."/>
            <person name="Rast P."/>
            <person name="Oberbeckmann S."/>
            <person name="Bunk B."/>
            <person name="Jeske O."/>
            <person name="Meyerdierks A."/>
            <person name="Storesund J.E."/>
            <person name="Kallscheuer N."/>
            <person name="Luecker S."/>
            <person name="Lage O.M."/>
            <person name="Pohl T."/>
            <person name="Merkel B.J."/>
            <person name="Hornburger P."/>
            <person name="Mueller R.-W."/>
            <person name="Bruemmer F."/>
            <person name="Labrenz M."/>
            <person name="Spormann A.M."/>
            <person name="Op den Camp H."/>
            <person name="Overmann J."/>
            <person name="Amann R."/>
            <person name="Jetten M.S.M."/>
            <person name="Mascher T."/>
            <person name="Medema M.H."/>
            <person name="Devos D.P."/>
            <person name="Kaster A.-K."/>
            <person name="Ovreas L."/>
            <person name="Rohde M."/>
            <person name="Galperin M.Y."/>
            <person name="Jogler C."/>
        </authorList>
    </citation>
    <scope>NUCLEOTIDE SEQUENCE [LARGE SCALE GENOMIC DNA]</scope>
    <source>
        <strain evidence="2 3">V22</strain>
    </source>
</reference>
<dbReference type="InterPro" id="IPR038694">
    <property type="entry name" value="DUF427_sf"/>
</dbReference>
<feature type="domain" description="DUF427" evidence="1">
    <location>
        <begin position="42"/>
        <end position="127"/>
    </location>
</feature>
<dbReference type="AlphaFoldDB" id="A0A517TEY9"/>
<gene>
    <name evidence="2" type="ORF">V22_42130</name>
</gene>
<dbReference type="Gene3D" id="2.170.150.40">
    <property type="entry name" value="Domain of unknown function (DUF427)"/>
    <property type="match status" value="1"/>
</dbReference>
<dbReference type="Proteomes" id="UP000319976">
    <property type="component" value="Chromosome"/>
</dbReference>
<dbReference type="PANTHER" id="PTHR34310:SF5">
    <property type="entry name" value="DUF427 DOMAIN PROTEIN (AFU_ORTHOLOGUE AFUA_3G02220)"/>
    <property type="match status" value="1"/>
</dbReference>
<organism evidence="2 3">
    <name type="scientific">Calycomorphotria hydatis</name>
    <dbReference type="NCBI Taxonomy" id="2528027"/>
    <lineage>
        <taxon>Bacteria</taxon>
        <taxon>Pseudomonadati</taxon>
        <taxon>Planctomycetota</taxon>
        <taxon>Planctomycetia</taxon>
        <taxon>Planctomycetales</taxon>
        <taxon>Planctomycetaceae</taxon>
        <taxon>Calycomorphotria</taxon>
    </lineage>
</organism>
<accession>A0A517TEY9</accession>
<sequence length="133" mass="14949">MTVHGSFAIRNPSHRLVVTSLQAYAQYISIASFLFKALFMPKAIWNDTVIAESDVTELVEGNHYFPPGSLNHDYLIVSETTTVCGWKGTASYYHLTVNDQQNADAAWYYADPKPDAAHIKDHVAFWKGVRVEV</sequence>
<dbReference type="InterPro" id="IPR007361">
    <property type="entry name" value="DUF427"/>
</dbReference>
<name>A0A517TEY9_9PLAN</name>
<dbReference type="EMBL" id="CP036316">
    <property type="protein sequence ID" value="QDT66941.1"/>
    <property type="molecule type" value="Genomic_DNA"/>
</dbReference>
<dbReference type="KEGG" id="chya:V22_42130"/>